<evidence type="ECO:0000313" key="6">
    <source>
        <dbReference type="EMBL" id="MEX0381022.1"/>
    </source>
</evidence>
<dbReference type="InterPro" id="IPR029044">
    <property type="entry name" value="Nucleotide-diphossugar_trans"/>
</dbReference>
<dbReference type="PANTHER" id="PTHR43179">
    <property type="entry name" value="RHAMNOSYLTRANSFERASE WBBL"/>
    <property type="match status" value="1"/>
</dbReference>
<accession>A0ABV3S3I9</accession>
<dbReference type="RefSeq" id="WP_367974512.1">
    <property type="nucleotide sequence ID" value="NZ_JBFPEQ010000001.1"/>
</dbReference>
<dbReference type="InterPro" id="IPR001173">
    <property type="entry name" value="Glyco_trans_2-like"/>
</dbReference>
<gene>
    <name evidence="6" type="ORF">AB3K24_06615</name>
</gene>
<dbReference type="Gene3D" id="3.90.550.10">
    <property type="entry name" value="Spore Coat Polysaccharide Biosynthesis Protein SpsA, Chain A"/>
    <property type="match status" value="1"/>
</dbReference>
<feature type="domain" description="Glycosyltransferase 2-like" evidence="5">
    <location>
        <begin position="16"/>
        <end position="129"/>
    </location>
</feature>
<evidence type="ECO:0000256" key="2">
    <source>
        <dbReference type="ARBA" id="ARBA00006739"/>
    </source>
</evidence>
<sequence length="288" mass="33003">MKNGIVILNYLNMSVTFETVKNLLTQNNIDSFQIVIVDNGSKNGSIEYLSQNFSMYQNITVLEAISNLGYAQGNNVGINHLRKRNIDNVLVMNSDISFSEANGLEQLFLDIPNNVGVIGPNIIGNNNAPANPIRIPVGFKDTLIRFSYNSLRNIMPMFLKENVKRKTNNLVDKNIKSMLSNSENEFFVHGAAYILTHHYFNVLPELYPKTFLYYEAQILKILSNKFHLNYFLNANVKMKHIEDQSSKFSFGNKKSKKQRLVAKSQLTALILYIKLLRPQVFIDKWNKK</sequence>
<keyword evidence="7" id="KW-1185">Reference proteome</keyword>
<name>A0ABV3S3I9_9LACO</name>
<reference evidence="6 7" key="1">
    <citation type="submission" date="2024-07" db="EMBL/GenBank/DDBJ databases">
        <authorList>
            <person name="Yun M."/>
        </authorList>
    </citation>
    <scope>NUCLEOTIDE SEQUENCE [LARGE SCALE GENOMIC DNA]</scope>
    <source>
        <strain evidence="6 7">MS01</strain>
    </source>
</reference>
<evidence type="ECO:0000256" key="4">
    <source>
        <dbReference type="ARBA" id="ARBA00022679"/>
    </source>
</evidence>
<proteinExistence type="inferred from homology"/>
<dbReference type="PANTHER" id="PTHR43179:SF12">
    <property type="entry name" value="GALACTOFURANOSYLTRANSFERASE GLFT2"/>
    <property type="match status" value="1"/>
</dbReference>
<protein>
    <submittedName>
        <fullName evidence="6">Glycosyltransferase</fullName>
        <ecNumber evidence="6">2.4.-.-</ecNumber>
    </submittedName>
</protein>
<dbReference type="EC" id="2.4.-.-" evidence="6"/>
<evidence type="ECO:0000313" key="7">
    <source>
        <dbReference type="Proteomes" id="UP001556617"/>
    </source>
</evidence>
<dbReference type="SUPFAM" id="SSF53448">
    <property type="entry name" value="Nucleotide-diphospho-sugar transferases"/>
    <property type="match status" value="1"/>
</dbReference>
<comment type="caution">
    <text evidence="6">The sequence shown here is derived from an EMBL/GenBank/DDBJ whole genome shotgun (WGS) entry which is preliminary data.</text>
</comment>
<evidence type="ECO:0000256" key="1">
    <source>
        <dbReference type="ARBA" id="ARBA00004776"/>
    </source>
</evidence>
<evidence type="ECO:0000256" key="3">
    <source>
        <dbReference type="ARBA" id="ARBA00022676"/>
    </source>
</evidence>
<comment type="similarity">
    <text evidence="2">Belongs to the glycosyltransferase 2 family.</text>
</comment>
<dbReference type="Pfam" id="PF00535">
    <property type="entry name" value="Glycos_transf_2"/>
    <property type="match status" value="1"/>
</dbReference>
<dbReference type="GO" id="GO:0016757">
    <property type="term" value="F:glycosyltransferase activity"/>
    <property type="evidence" value="ECO:0007669"/>
    <property type="project" value="UniProtKB-KW"/>
</dbReference>
<keyword evidence="4 6" id="KW-0808">Transferase</keyword>
<evidence type="ECO:0000259" key="5">
    <source>
        <dbReference type="Pfam" id="PF00535"/>
    </source>
</evidence>
<dbReference type="Proteomes" id="UP001556617">
    <property type="component" value="Unassembled WGS sequence"/>
</dbReference>
<comment type="pathway">
    <text evidence="1">Cell wall biogenesis; cell wall polysaccharide biosynthesis.</text>
</comment>
<keyword evidence="3 6" id="KW-0328">Glycosyltransferase</keyword>
<dbReference type="EMBL" id="JBFPER010000001">
    <property type="protein sequence ID" value="MEX0381022.1"/>
    <property type="molecule type" value="Genomic_DNA"/>
</dbReference>
<organism evidence="6 7">
    <name type="scientific">Leuconostoc aquikimchii</name>
    <dbReference type="NCBI Taxonomy" id="3236804"/>
    <lineage>
        <taxon>Bacteria</taxon>
        <taxon>Bacillati</taxon>
        <taxon>Bacillota</taxon>
        <taxon>Bacilli</taxon>
        <taxon>Lactobacillales</taxon>
        <taxon>Lactobacillaceae</taxon>
        <taxon>Leuconostoc</taxon>
    </lineage>
</organism>